<proteinExistence type="predicted"/>
<reference evidence="2" key="1">
    <citation type="journal article" date="2019" name="Sci. Rep.">
        <title>Draft genome of Tanacetum cinerariifolium, the natural source of mosquito coil.</title>
        <authorList>
            <person name="Yamashiro T."/>
            <person name="Shiraishi A."/>
            <person name="Satake H."/>
            <person name="Nakayama K."/>
        </authorList>
    </citation>
    <scope>NUCLEOTIDE SEQUENCE</scope>
</reference>
<feature type="compositionally biased region" description="Basic and acidic residues" evidence="1">
    <location>
        <begin position="16"/>
        <end position="28"/>
    </location>
</feature>
<feature type="region of interest" description="Disordered" evidence="1">
    <location>
        <begin position="1"/>
        <end position="70"/>
    </location>
</feature>
<feature type="non-terminal residue" evidence="2">
    <location>
        <position position="190"/>
    </location>
</feature>
<organism evidence="2">
    <name type="scientific">Tanacetum cinerariifolium</name>
    <name type="common">Dalmatian daisy</name>
    <name type="synonym">Chrysanthemum cinerariifolium</name>
    <dbReference type="NCBI Taxonomy" id="118510"/>
    <lineage>
        <taxon>Eukaryota</taxon>
        <taxon>Viridiplantae</taxon>
        <taxon>Streptophyta</taxon>
        <taxon>Embryophyta</taxon>
        <taxon>Tracheophyta</taxon>
        <taxon>Spermatophyta</taxon>
        <taxon>Magnoliopsida</taxon>
        <taxon>eudicotyledons</taxon>
        <taxon>Gunneridae</taxon>
        <taxon>Pentapetalae</taxon>
        <taxon>asterids</taxon>
        <taxon>campanulids</taxon>
        <taxon>Asterales</taxon>
        <taxon>Asteraceae</taxon>
        <taxon>Asteroideae</taxon>
        <taxon>Anthemideae</taxon>
        <taxon>Anthemidinae</taxon>
        <taxon>Tanacetum</taxon>
    </lineage>
</organism>
<name>A0A699RPM0_TANCI</name>
<accession>A0A699RPM0</accession>
<dbReference type="AlphaFoldDB" id="A0A699RPM0"/>
<comment type="caution">
    <text evidence="2">The sequence shown here is derived from an EMBL/GenBank/DDBJ whole genome shotgun (WGS) entry which is preliminary data.</text>
</comment>
<gene>
    <name evidence="2" type="ORF">Tci_856624</name>
</gene>
<protein>
    <submittedName>
        <fullName evidence="2">Uncharacterized protein</fullName>
    </submittedName>
</protein>
<feature type="non-terminal residue" evidence="2">
    <location>
        <position position="1"/>
    </location>
</feature>
<dbReference type="EMBL" id="BKCJ011095726">
    <property type="protein sequence ID" value="GFC84654.1"/>
    <property type="molecule type" value="Genomic_DNA"/>
</dbReference>
<evidence type="ECO:0000313" key="2">
    <source>
        <dbReference type="EMBL" id="GFC84654.1"/>
    </source>
</evidence>
<sequence>RHYRPRFGRTRWGSSDGRDGSRSVRYDCQRPQAVTGHGRGPGTARPSHQEYLPDPVDASDEGGKSASFTRMPPLAGDQLIATILKHDNKTTSYKIALLRALNDLVLSYPGLAQYNQSVAVPLVRLAELWVAYYWPFMDEQQPIYQGARAQLGTTQRHDVSFRPALTHLRAEWQRALQLVPEAADGFFLLT</sequence>
<evidence type="ECO:0000256" key="1">
    <source>
        <dbReference type="SAM" id="MobiDB-lite"/>
    </source>
</evidence>